<dbReference type="InterPro" id="IPR050680">
    <property type="entry name" value="YpeA/RimI_acetyltransf"/>
</dbReference>
<dbReference type="EC" id="2.3.-.-" evidence="4"/>
<organism evidence="4 5">
    <name type="scientific">Ornithinibacillus salinisoli</name>
    <dbReference type="NCBI Taxonomy" id="1848459"/>
    <lineage>
        <taxon>Bacteria</taxon>
        <taxon>Bacillati</taxon>
        <taxon>Bacillota</taxon>
        <taxon>Bacilli</taxon>
        <taxon>Bacillales</taxon>
        <taxon>Bacillaceae</taxon>
        <taxon>Ornithinibacillus</taxon>
    </lineage>
</organism>
<dbReference type="EMBL" id="JBHUHQ010000039">
    <property type="protein sequence ID" value="MFD2046501.1"/>
    <property type="molecule type" value="Genomic_DNA"/>
</dbReference>
<reference evidence="5" key="1">
    <citation type="journal article" date="2019" name="Int. J. Syst. Evol. Microbiol.">
        <title>The Global Catalogue of Microorganisms (GCM) 10K type strain sequencing project: providing services to taxonomists for standard genome sequencing and annotation.</title>
        <authorList>
            <consortium name="The Broad Institute Genomics Platform"/>
            <consortium name="The Broad Institute Genome Sequencing Center for Infectious Disease"/>
            <person name="Wu L."/>
            <person name="Ma J."/>
        </authorList>
    </citation>
    <scope>NUCLEOTIDE SEQUENCE [LARGE SCALE GENOMIC DNA]</scope>
    <source>
        <strain evidence="5">R28</strain>
    </source>
</reference>
<keyword evidence="2 4" id="KW-0012">Acyltransferase</keyword>
<keyword evidence="5" id="KW-1185">Reference proteome</keyword>
<name>A0ABW4W5U3_9BACI</name>
<evidence type="ECO:0000256" key="2">
    <source>
        <dbReference type="ARBA" id="ARBA00023315"/>
    </source>
</evidence>
<comment type="caution">
    <text evidence="4">The sequence shown here is derived from an EMBL/GenBank/DDBJ whole genome shotgun (WGS) entry which is preliminary data.</text>
</comment>
<dbReference type="CDD" id="cd04301">
    <property type="entry name" value="NAT_SF"/>
    <property type="match status" value="1"/>
</dbReference>
<dbReference type="Proteomes" id="UP001597383">
    <property type="component" value="Unassembled WGS sequence"/>
</dbReference>
<dbReference type="SUPFAM" id="SSF55729">
    <property type="entry name" value="Acyl-CoA N-acyltransferases (Nat)"/>
    <property type="match status" value="1"/>
</dbReference>
<accession>A0ABW4W5U3</accession>
<sequence length="145" mass="16589">MRIRKATDEETQEILDYALVVLHESAMGFVEPNLEKAYQIMGPILAEGGYYLIHESNQAIQGWIGVGKMYDFYTDELVGMIPELYVLPPYRHKGIAEKLCKVAFHHLKEEGIRKVQLNVFAGNSAKKLYKKLGFHDVTTLMEKDI</sequence>
<dbReference type="InterPro" id="IPR000182">
    <property type="entry name" value="GNAT_dom"/>
</dbReference>
<evidence type="ECO:0000313" key="4">
    <source>
        <dbReference type="EMBL" id="MFD2046501.1"/>
    </source>
</evidence>
<dbReference type="InterPro" id="IPR016181">
    <property type="entry name" value="Acyl_CoA_acyltransferase"/>
</dbReference>
<dbReference type="PROSITE" id="PS51186">
    <property type="entry name" value="GNAT"/>
    <property type="match status" value="1"/>
</dbReference>
<dbReference type="Gene3D" id="3.40.630.30">
    <property type="match status" value="1"/>
</dbReference>
<feature type="domain" description="N-acetyltransferase" evidence="3">
    <location>
        <begin position="1"/>
        <end position="145"/>
    </location>
</feature>
<evidence type="ECO:0000259" key="3">
    <source>
        <dbReference type="PROSITE" id="PS51186"/>
    </source>
</evidence>
<dbReference type="PANTHER" id="PTHR43420:SF47">
    <property type="entry name" value="N-ACETYLTRANSFERASE DOMAIN-CONTAINING PROTEIN"/>
    <property type="match status" value="1"/>
</dbReference>
<gene>
    <name evidence="4" type="ORF">ACFSJF_19725</name>
</gene>
<proteinExistence type="predicted"/>
<protein>
    <submittedName>
        <fullName evidence="4">GNAT family N-acetyltransferase</fullName>
        <ecNumber evidence="4">2.3.-.-</ecNumber>
    </submittedName>
</protein>
<dbReference type="Pfam" id="PF00583">
    <property type="entry name" value="Acetyltransf_1"/>
    <property type="match status" value="1"/>
</dbReference>
<dbReference type="RefSeq" id="WP_377558477.1">
    <property type="nucleotide sequence ID" value="NZ_JBHUHQ010000039.1"/>
</dbReference>
<evidence type="ECO:0000313" key="5">
    <source>
        <dbReference type="Proteomes" id="UP001597383"/>
    </source>
</evidence>
<evidence type="ECO:0000256" key="1">
    <source>
        <dbReference type="ARBA" id="ARBA00022679"/>
    </source>
</evidence>
<keyword evidence="1 4" id="KW-0808">Transferase</keyword>
<dbReference type="GO" id="GO:0016746">
    <property type="term" value="F:acyltransferase activity"/>
    <property type="evidence" value="ECO:0007669"/>
    <property type="project" value="UniProtKB-KW"/>
</dbReference>
<dbReference type="PANTHER" id="PTHR43420">
    <property type="entry name" value="ACETYLTRANSFERASE"/>
    <property type="match status" value="1"/>
</dbReference>